<dbReference type="CDD" id="cd06173">
    <property type="entry name" value="MFS_MefA_like"/>
    <property type="match status" value="1"/>
</dbReference>
<evidence type="ECO:0000259" key="8">
    <source>
        <dbReference type="PROSITE" id="PS50850"/>
    </source>
</evidence>
<dbReference type="GO" id="GO:0005886">
    <property type="term" value="C:plasma membrane"/>
    <property type="evidence" value="ECO:0007669"/>
    <property type="project" value="UniProtKB-SubCell"/>
</dbReference>
<feature type="transmembrane region" description="Helical" evidence="7">
    <location>
        <begin position="404"/>
        <end position="426"/>
    </location>
</feature>
<feature type="transmembrane region" description="Helical" evidence="7">
    <location>
        <begin position="137"/>
        <end position="158"/>
    </location>
</feature>
<dbReference type="InterPro" id="IPR036259">
    <property type="entry name" value="MFS_trans_sf"/>
</dbReference>
<evidence type="ECO:0000256" key="6">
    <source>
        <dbReference type="ARBA" id="ARBA00023136"/>
    </source>
</evidence>
<protein>
    <recommendedName>
        <fullName evidence="8">Major facilitator superfamily (MFS) profile domain-containing protein</fullName>
    </recommendedName>
</protein>
<organism evidence="9">
    <name type="scientific">marine metagenome</name>
    <dbReference type="NCBI Taxonomy" id="408172"/>
    <lineage>
        <taxon>unclassified sequences</taxon>
        <taxon>metagenomes</taxon>
        <taxon>ecological metagenomes</taxon>
    </lineage>
</organism>
<evidence type="ECO:0000313" key="9">
    <source>
        <dbReference type="EMBL" id="SVA31095.1"/>
    </source>
</evidence>
<dbReference type="GO" id="GO:0022857">
    <property type="term" value="F:transmembrane transporter activity"/>
    <property type="evidence" value="ECO:0007669"/>
    <property type="project" value="InterPro"/>
</dbReference>
<dbReference type="SUPFAM" id="SSF103473">
    <property type="entry name" value="MFS general substrate transporter"/>
    <property type="match status" value="1"/>
</dbReference>
<feature type="transmembrane region" description="Helical" evidence="7">
    <location>
        <begin position="203"/>
        <end position="226"/>
    </location>
</feature>
<feature type="transmembrane region" description="Helical" evidence="7">
    <location>
        <begin position="232"/>
        <end position="250"/>
    </location>
</feature>
<keyword evidence="6 7" id="KW-0472">Membrane</keyword>
<feature type="transmembrane region" description="Helical" evidence="7">
    <location>
        <begin position="283"/>
        <end position="305"/>
    </location>
</feature>
<evidence type="ECO:0000256" key="7">
    <source>
        <dbReference type="SAM" id="Phobius"/>
    </source>
</evidence>
<keyword evidence="2" id="KW-0813">Transport</keyword>
<dbReference type="Gene3D" id="1.20.1250.20">
    <property type="entry name" value="MFS general substrate transporter like domains"/>
    <property type="match status" value="1"/>
</dbReference>
<sequence length="460" mass="49076">MNGNSESDPEKDSEKFQSATPLIDDYGVRTSPLSPVKASANNQTSDNVDVVRNRHKHRSAWRYTFSSLSNPGFFFLWLSMVTMMAGMQMQMLARGYLVYDITGSASLLGIVNAGHALPMLGLALFGGAIADRFERKLLIQAGQVVPAVLAFVVGIAIFSGDIQWYHLVFVSVIQGSMFSFMMPARQAIIPQLVGKYGLSNAMALNAAGMSSMTLVAPAIAGGLYAWLGPANVYFVITGLNVLAVGFMSFVPKTGTGSAGTNGPILKDIVAGLAYIKQTQIVKVLLIMGLATTLLAMPFRFLMPVFVVDVYNKGPESMGLLVAVMGGGSLVGSLFIAALGQWRRGMLLIFGSFASAVALLLLAFLPVYLLAVVIMIPLGLGDAARRTINQSLVMEKTDDLYQGRVMSVFMMNFGLMPLGVLPAGILVDVLGGQPVIGALGVILFIFTLVILVTQKGLRIAN</sequence>
<feature type="domain" description="Major facilitator superfamily (MFS) profile" evidence="8">
    <location>
        <begin position="65"/>
        <end position="454"/>
    </location>
</feature>
<feature type="transmembrane region" description="Helical" evidence="7">
    <location>
        <begin position="63"/>
        <end position="85"/>
    </location>
</feature>
<feature type="transmembrane region" description="Helical" evidence="7">
    <location>
        <begin position="105"/>
        <end position="125"/>
    </location>
</feature>
<comment type="subcellular location">
    <subcellularLocation>
        <location evidence="1">Cell membrane</location>
        <topology evidence="1">Multi-pass membrane protein</topology>
    </subcellularLocation>
</comment>
<evidence type="ECO:0000256" key="5">
    <source>
        <dbReference type="ARBA" id="ARBA00022989"/>
    </source>
</evidence>
<evidence type="ECO:0000256" key="2">
    <source>
        <dbReference type="ARBA" id="ARBA00022448"/>
    </source>
</evidence>
<evidence type="ECO:0000256" key="1">
    <source>
        <dbReference type="ARBA" id="ARBA00004651"/>
    </source>
</evidence>
<feature type="transmembrane region" description="Helical" evidence="7">
    <location>
        <begin position="317"/>
        <end position="338"/>
    </location>
</feature>
<dbReference type="AlphaFoldDB" id="A0A381USE9"/>
<feature type="transmembrane region" description="Helical" evidence="7">
    <location>
        <begin position="345"/>
        <end position="361"/>
    </location>
</feature>
<dbReference type="InterPro" id="IPR020846">
    <property type="entry name" value="MFS_dom"/>
</dbReference>
<gene>
    <name evidence="9" type="ORF">METZ01_LOCUS83949</name>
</gene>
<feature type="transmembrane region" description="Helical" evidence="7">
    <location>
        <begin position="164"/>
        <end position="182"/>
    </location>
</feature>
<accession>A0A381USE9</accession>
<dbReference type="PANTHER" id="PTHR23513:SF6">
    <property type="entry name" value="MAJOR FACILITATOR SUPERFAMILY ASSOCIATED DOMAIN-CONTAINING PROTEIN"/>
    <property type="match status" value="1"/>
</dbReference>
<keyword evidence="5 7" id="KW-1133">Transmembrane helix</keyword>
<dbReference type="Pfam" id="PF05977">
    <property type="entry name" value="MFS_3"/>
    <property type="match status" value="1"/>
</dbReference>
<reference evidence="9" key="1">
    <citation type="submission" date="2018-05" db="EMBL/GenBank/DDBJ databases">
        <authorList>
            <person name="Lanie J.A."/>
            <person name="Ng W.-L."/>
            <person name="Kazmierczak K.M."/>
            <person name="Andrzejewski T.M."/>
            <person name="Davidsen T.M."/>
            <person name="Wayne K.J."/>
            <person name="Tettelin H."/>
            <person name="Glass J.I."/>
            <person name="Rusch D."/>
            <person name="Podicherti R."/>
            <person name="Tsui H.-C.T."/>
            <person name="Winkler M.E."/>
        </authorList>
    </citation>
    <scope>NUCLEOTIDE SEQUENCE</scope>
</reference>
<keyword evidence="3" id="KW-1003">Cell membrane</keyword>
<dbReference type="PANTHER" id="PTHR23513">
    <property type="entry name" value="INTEGRAL MEMBRANE EFFLUX PROTEIN-RELATED"/>
    <property type="match status" value="1"/>
</dbReference>
<evidence type="ECO:0000256" key="3">
    <source>
        <dbReference type="ARBA" id="ARBA00022475"/>
    </source>
</evidence>
<name>A0A381USE9_9ZZZZ</name>
<feature type="transmembrane region" description="Helical" evidence="7">
    <location>
        <begin position="432"/>
        <end position="451"/>
    </location>
</feature>
<keyword evidence="4 7" id="KW-0812">Transmembrane</keyword>
<dbReference type="InterPro" id="IPR010290">
    <property type="entry name" value="TM_effector"/>
</dbReference>
<dbReference type="PROSITE" id="PS50850">
    <property type="entry name" value="MFS"/>
    <property type="match status" value="1"/>
</dbReference>
<evidence type="ECO:0000256" key="4">
    <source>
        <dbReference type="ARBA" id="ARBA00022692"/>
    </source>
</evidence>
<dbReference type="EMBL" id="UINC01007042">
    <property type="protein sequence ID" value="SVA31095.1"/>
    <property type="molecule type" value="Genomic_DNA"/>
</dbReference>
<proteinExistence type="predicted"/>